<dbReference type="Pfam" id="PF11338">
    <property type="entry name" value="DUF3140"/>
    <property type="match status" value="1"/>
</dbReference>
<dbReference type="KEGG" id="ssyi:EKG83_28310"/>
<reference evidence="3" key="1">
    <citation type="journal article" date="2021" name="Curr. Microbiol.">
        <title>Complete genome of nocamycin-producing strain Saccharothrix syringae NRRL B-16468 reveals the biosynthetic potential for secondary metabolites.</title>
        <authorList>
            <person name="Mo X."/>
            <person name="Yang S."/>
        </authorList>
    </citation>
    <scope>NUCLEOTIDE SEQUENCE [LARGE SCALE GENOMIC DNA]</scope>
    <source>
        <strain evidence="3">ATCC 51364 / DSM 43886 / JCM 6844 / KCTC 9398 / NBRC 14523 / NRRL B-16468 / INA 2240</strain>
    </source>
</reference>
<dbReference type="InterPro" id="IPR021487">
    <property type="entry name" value="DUF3140"/>
</dbReference>
<dbReference type="OrthoDB" id="513524at2"/>
<feature type="region of interest" description="Disordered" evidence="1">
    <location>
        <begin position="1"/>
        <end position="40"/>
    </location>
</feature>
<name>A0A5Q0H3T2_SACSY</name>
<evidence type="ECO:0000313" key="2">
    <source>
        <dbReference type="EMBL" id="QFZ20779.1"/>
    </source>
</evidence>
<gene>
    <name evidence="2" type="ORF">EKG83_28310</name>
</gene>
<dbReference type="PANTHER" id="PTHR40630">
    <property type="entry name" value="POSSIBLE DNA-BINDING PROTEIN"/>
    <property type="match status" value="1"/>
</dbReference>
<dbReference type="PANTHER" id="PTHR40630:SF1">
    <property type="entry name" value="DNA-BINDING PROTEIN"/>
    <property type="match status" value="1"/>
</dbReference>
<keyword evidence="3" id="KW-1185">Reference proteome</keyword>
<evidence type="ECO:0000256" key="1">
    <source>
        <dbReference type="SAM" id="MobiDB-lite"/>
    </source>
</evidence>
<feature type="region of interest" description="Disordered" evidence="1">
    <location>
        <begin position="58"/>
        <end position="82"/>
    </location>
</feature>
<dbReference type="Proteomes" id="UP000325787">
    <property type="component" value="Chromosome"/>
</dbReference>
<proteinExistence type="predicted"/>
<evidence type="ECO:0000313" key="3">
    <source>
        <dbReference type="Proteomes" id="UP000325787"/>
    </source>
</evidence>
<organism evidence="2 3">
    <name type="scientific">Saccharothrix syringae</name>
    <name type="common">Nocardiopsis syringae</name>
    <dbReference type="NCBI Taxonomy" id="103733"/>
    <lineage>
        <taxon>Bacteria</taxon>
        <taxon>Bacillati</taxon>
        <taxon>Actinomycetota</taxon>
        <taxon>Actinomycetes</taxon>
        <taxon>Pseudonocardiales</taxon>
        <taxon>Pseudonocardiaceae</taxon>
        <taxon>Saccharothrix</taxon>
    </lineage>
</organism>
<accession>A0A5Q0H3T2</accession>
<dbReference type="AlphaFoldDB" id="A0A5Q0H3T2"/>
<sequence>MAGDDGTDSSHGFRGGVAAPGVRRQRRRGHGARAGGGYVSGEFDEAVNMTASELEKWLGTDESKSVGQSDGGESVGHESGRRIVELLRKKKGDLTEDDQAHMRKVVGYVHRHLAQRPDGDVEHTKWRYSLMNWGHDPLKD</sequence>
<protein>
    <submittedName>
        <fullName evidence="2">DUF3140 domain-containing protein</fullName>
    </submittedName>
</protein>
<dbReference type="EMBL" id="CP034550">
    <property type="protein sequence ID" value="QFZ20779.1"/>
    <property type="molecule type" value="Genomic_DNA"/>
</dbReference>